<proteinExistence type="predicted"/>
<evidence type="ECO:0000259" key="1">
    <source>
        <dbReference type="Pfam" id="PF09413"/>
    </source>
</evidence>
<dbReference type="InterPro" id="IPR018551">
    <property type="entry name" value="DUF2007"/>
</dbReference>
<gene>
    <name evidence="2" type="ORF">RZS28_01690</name>
</gene>
<protein>
    <submittedName>
        <fullName evidence="2">DUF2007 domain-containing protein</fullName>
    </submittedName>
</protein>
<evidence type="ECO:0000313" key="3">
    <source>
        <dbReference type="Proteomes" id="UP001626536"/>
    </source>
</evidence>
<dbReference type="SUPFAM" id="SSF54913">
    <property type="entry name" value="GlnB-like"/>
    <property type="match status" value="1"/>
</dbReference>
<dbReference type="Proteomes" id="UP001626536">
    <property type="component" value="Chromosome"/>
</dbReference>
<organism evidence="2 3">
    <name type="scientific">Methylocapsa polymorpha</name>
    <dbReference type="NCBI Taxonomy" id="3080828"/>
    <lineage>
        <taxon>Bacteria</taxon>
        <taxon>Pseudomonadati</taxon>
        <taxon>Pseudomonadota</taxon>
        <taxon>Alphaproteobacteria</taxon>
        <taxon>Hyphomicrobiales</taxon>
        <taxon>Beijerinckiaceae</taxon>
        <taxon>Methylocapsa</taxon>
    </lineage>
</organism>
<feature type="domain" description="DUF2007" evidence="1">
    <location>
        <begin position="1"/>
        <end position="66"/>
    </location>
</feature>
<evidence type="ECO:0000313" key="2">
    <source>
        <dbReference type="EMBL" id="WOJ91417.1"/>
    </source>
</evidence>
<dbReference type="InterPro" id="IPR011322">
    <property type="entry name" value="N-reg_PII-like_a/b"/>
</dbReference>
<sequence length="74" mass="7882">MIELLRTNDLVLISRIEAILFETGIAIFVADQHMSAVEGSLGFLPRRVLVDADDAISARAALTEAGLAEELGDG</sequence>
<reference evidence="2 3" key="1">
    <citation type="submission" date="2023-10" db="EMBL/GenBank/DDBJ databases">
        <title>Novel methanotroph of the genus Methylocapsa from a subarctic wetland.</title>
        <authorList>
            <person name="Belova S.E."/>
            <person name="Oshkin I.Y."/>
            <person name="Miroshnikov K."/>
            <person name="Dedysh S.N."/>
        </authorList>
    </citation>
    <scope>NUCLEOTIDE SEQUENCE [LARGE SCALE GENOMIC DNA]</scope>
    <source>
        <strain evidence="2 3">RX1</strain>
    </source>
</reference>
<dbReference type="EMBL" id="CP136862">
    <property type="protein sequence ID" value="WOJ91417.1"/>
    <property type="molecule type" value="Genomic_DNA"/>
</dbReference>
<keyword evidence="3" id="KW-1185">Reference proteome</keyword>
<accession>A0ABZ0HVV3</accession>
<dbReference type="Gene3D" id="3.30.70.790">
    <property type="entry name" value="UreE, C-terminal domain"/>
    <property type="match status" value="1"/>
</dbReference>
<name>A0ABZ0HVV3_9HYPH</name>
<dbReference type="Pfam" id="PF09413">
    <property type="entry name" value="DUF2007"/>
    <property type="match status" value="1"/>
</dbReference>